<evidence type="ECO:0000256" key="7">
    <source>
        <dbReference type="ARBA" id="ARBA00047899"/>
    </source>
</evidence>
<sequence>MKIFDTQYFFHGGDLEEQLQKTIEVLGTNEFNVFMKKYRIPVPAFVNSFPFYEKKEWKHFMSDNAEKNKFITRNAIDLLEKMLRFDPNERLTAREAMQHPYFKKVREKIAKQNQNLDNQGVSTNKPDISLENH</sequence>
<keyword evidence="4" id="KW-0547">Nucleotide-binding</keyword>
<dbReference type="Proteomes" id="UP000023152">
    <property type="component" value="Unassembled WGS sequence"/>
</dbReference>
<dbReference type="InterPro" id="IPR011009">
    <property type="entry name" value="Kinase-like_dom_sf"/>
</dbReference>
<evidence type="ECO:0000256" key="3">
    <source>
        <dbReference type="ARBA" id="ARBA00022679"/>
    </source>
</evidence>
<proteinExistence type="predicted"/>
<dbReference type="GO" id="GO:0005634">
    <property type="term" value="C:nucleus"/>
    <property type="evidence" value="ECO:0007669"/>
    <property type="project" value="TreeGrafter"/>
</dbReference>
<protein>
    <recommendedName>
        <fullName evidence="1">non-specific serine/threonine protein kinase</fullName>
        <ecNumber evidence="1">2.7.11.1</ecNumber>
    </recommendedName>
</protein>
<dbReference type="AlphaFoldDB" id="X6MXW3"/>
<dbReference type="GO" id="GO:0051726">
    <property type="term" value="P:regulation of cell cycle"/>
    <property type="evidence" value="ECO:0007669"/>
    <property type="project" value="TreeGrafter"/>
</dbReference>
<organism evidence="10 11">
    <name type="scientific">Reticulomyxa filosa</name>
    <dbReference type="NCBI Taxonomy" id="46433"/>
    <lineage>
        <taxon>Eukaryota</taxon>
        <taxon>Sar</taxon>
        <taxon>Rhizaria</taxon>
        <taxon>Retaria</taxon>
        <taxon>Foraminifera</taxon>
        <taxon>Monothalamids</taxon>
        <taxon>Reticulomyxidae</taxon>
        <taxon>Reticulomyxa</taxon>
    </lineage>
</organism>
<comment type="catalytic activity">
    <reaction evidence="8">
        <text>L-seryl-[protein] + ATP = O-phospho-L-seryl-[protein] + ADP + H(+)</text>
        <dbReference type="Rhea" id="RHEA:17989"/>
        <dbReference type="Rhea" id="RHEA-COMP:9863"/>
        <dbReference type="Rhea" id="RHEA-COMP:11604"/>
        <dbReference type="ChEBI" id="CHEBI:15378"/>
        <dbReference type="ChEBI" id="CHEBI:29999"/>
        <dbReference type="ChEBI" id="CHEBI:30616"/>
        <dbReference type="ChEBI" id="CHEBI:83421"/>
        <dbReference type="ChEBI" id="CHEBI:456216"/>
        <dbReference type="EC" id="2.7.11.1"/>
    </reaction>
</comment>
<dbReference type="PANTHER" id="PTHR24054:SF0">
    <property type="entry name" value="CASEIN KINASE II SUBUNIT ALPHA"/>
    <property type="match status" value="1"/>
</dbReference>
<keyword evidence="11" id="KW-1185">Reference proteome</keyword>
<evidence type="ECO:0000256" key="1">
    <source>
        <dbReference type="ARBA" id="ARBA00012513"/>
    </source>
</evidence>
<dbReference type="GO" id="GO:0005524">
    <property type="term" value="F:ATP binding"/>
    <property type="evidence" value="ECO:0007669"/>
    <property type="project" value="UniProtKB-KW"/>
</dbReference>
<dbReference type="EC" id="2.7.11.1" evidence="1"/>
<dbReference type="GO" id="GO:0005829">
    <property type="term" value="C:cytosol"/>
    <property type="evidence" value="ECO:0007669"/>
    <property type="project" value="TreeGrafter"/>
</dbReference>
<dbReference type="GO" id="GO:0005956">
    <property type="term" value="C:protein kinase CK2 complex"/>
    <property type="evidence" value="ECO:0007669"/>
    <property type="project" value="TreeGrafter"/>
</dbReference>
<feature type="region of interest" description="Disordered" evidence="9">
    <location>
        <begin position="113"/>
        <end position="133"/>
    </location>
</feature>
<dbReference type="OrthoDB" id="10254671at2759"/>
<evidence type="ECO:0000256" key="4">
    <source>
        <dbReference type="ARBA" id="ARBA00022741"/>
    </source>
</evidence>
<comment type="caution">
    <text evidence="10">The sequence shown here is derived from an EMBL/GenBank/DDBJ whole genome shotgun (WGS) entry which is preliminary data.</text>
</comment>
<keyword evidence="6" id="KW-0067">ATP-binding</keyword>
<evidence type="ECO:0000313" key="11">
    <source>
        <dbReference type="Proteomes" id="UP000023152"/>
    </source>
</evidence>
<keyword evidence="5 10" id="KW-0418">Kinase</keyword>
<feature type="compositionally biased region" description="Polar residues" evidence="9">
    <location>
        <begin position="113"/>
        <end position="126"/>
    </location>
</feature>
<dbReference type="InterPro" id="IPR045216">
    <property type="entry name" value="CK2_alpha"/>
</dbReference>
<dbReference type="PANTHER" id="PTHR24054">
    <property type="entry name" value="CASEIN KINASE II SUBUNIT ALPHA"/>
    <property type="match status" value="1"/>
</dbReference>
<evidence type="ECO:0000256" key="9">
    <source>
        <dbReference type="SAM" id="MobiDB-lite"/>
    </source>
</evidence>
<evidence type="ECO:0000256" key="5">
    <source>
        <dbReference type="ARBA" id="ARBA00022777"/>
    </source>
</evidence>
<keyword evidence="3" id="KW-0808">Transferase</keyword>
<dbReference type="OMA" id="WIFRKEP"/>
<name>X6MXW3_RETFI</name>
<evidence type="ECO:0000256" key="6">
    <source>
        <dbReference type="ARBA" id="ARBA00022840"/>
    </source>
</evidence>
<dbReference type="Gene3D" id="1.10.510.10">
    <property type="entry name" value="Transferase(Phosphotransferase) domain 1"/>
    <property type="match status" value="1"/>
</dbReference>
<evidence type="ECO:0000313" key="10">
    <source>
        <dbReference type="EMBL" id="ETO18681.1"/>
    </source>
</evidence>
<keyword evidence="2" id="KW-0723">Serine/threonine-protein kinase</keyword>
<dbReference type="EMBL" id="ASPP01014549">
    <property type="protein sequence ID" value="ETO18681.1"/>
    <property type="molecule type" value="Genomic_DNA"/>
</dbReference>
<gene>
    <name evidence="10" type="ORF">RFI_18576</name>
</gene>
<evidence type="ECO:0000256" key="2">
    <source>
        <dbReference type="ARBA" id="ARBA00022527"/>
    </source>
</evidence>
<dbReference type="SUPFAM" id="SSF56112">
    <property type="entry name" value="Protein kinase-like (PK-like)"/>
    <property type="match status" value="1"/>
</dbReference>
<accession>X6MXW3</accession>
<comment type="catalytic activity">
    <reaction evidence="7">
        <text>L-threonyl-[protein] + ATP = O-phospho-L-threonyl-[protein] + ADP + H(+)</text>
        <dbReference type="Rhea" id="RHEA:46608"/>
        <dbReference type="Rhea" id="RHEA-COMP:11060"/>
        <dbReference type="Rhea" id="RHEA-COMP:11605"/>
        <dbReference type="ChEBI" id="CHEBI:15378"/>
        <dbReference type="ChEBI" id="CHEBI:30013"/>
        <dbReference type="ChEBI" id="CHEBI:30616"/>
        <dbReference type="ChEBI" id="CHEBI:61977"/>
        <dbReference type="ChEBI" id="CHEBI:456216"/>
        <dbReference type="EC" id="2.7.11.1"/>
    </reaction>
</comment>
<evidence type="ECO:0000256" key="8">
    <source>
        <dbReference type="ARBA" id="ARBA00048679"/>
    </source>
</evidence>
<dbReference type="GO" id="GO:0004674">
    <property type="term" value="F:protein serine/threonine kinase activity"/>
    <property type="evidence" value="ECO:0007669"/>
    <property type="project" value="UniProtKB-KW"/>
</dbReference>
<reference evidence="10 11" key="1">
    <citation type="journal article" date="2013" name="Curr. Biol.">
        <title>The Genome of the Foraminiferan Reticulomyxa filosa.</title>
        <authorList>
            <person name="Glockner G."/>
            <person name="Hulsmann N."/>
            <person name="Schleicher M."/>
            <person name="Noegel A.A."/>
            <person name="Eichinger L."/>
            <person name="Gallinger C."/>
            <person name="Pawlowski J."/>
            <person name="Sierra R."/>
            <person name="Euteneuer U."/>
            <person name="Pillet L."/>
            <person name="Moustafa A."/>
            <person name="Platzer M."/>
            <person name="Groth M."/>
            <person name="Szafranski K."/>
            <person name="Schliwa M."/>
        </authorList>
    </citation>
    <scope>NUCLEOTIDE SEQUENCE [LARGE SCALE GENOMIC DNA]</scope>
</reference>